<feature type="transmembrane region" description="Helical" evidence="7">
    <location>
        <begin position="202"/>
        <end position="220"/>
    </location>
</feature>
<accession>A0A7C5VUK6</accession>
<evidence type="ECO:0000259" key="8">
    <source>
        <dbReference type="PROSITE" id="PS50928"/>
    </source>
</evidence>
<evidence type="ECO:0000256" key="3">
    <source>
        <dbReference type="ARBA" id="ARBA00022475"/>
    </source>
</evidence>
<feature type="transmembrane region" description="Helical" evidence="7">
    <location>
        <begin position="112"/>
        <end position="131"/>
    </location>
</feature>
<proteinExistence type="inferred from homology"/>
<dbReference type="EMBL" id="DRWX01000239">
    <property type="protein sequence ID" value="HHM96571.1"/>
    <property type="molecule type" value="Genomic_DNA"/>
</dbReference>
<evidence type="ECO:0000313" key="9">
    <source>
        <dbReference type="EMBL" id="HHM96571.1"/>
    </source>
</evidence>
<feature type="domain" description="ABC transmembrane type-1" evidence="8">
    <location>
        <begin position="72"/>
        <end position="262"/>
    </location>
</feature>
<sequence length="270" mass="29087">MLAIQVPRSLLFWAGSLMLAFWIVVAIGGQHITPYDPQAVDPVNRLTAPSRIHWFGTDRLGRDLFSRVLSGAREVLLVAPVAAFLGTAFGTLLGLAAGYFGGLFDEFLNRCADALLSIPVLLLGLLALTALGPSRAVIVAVVATIFTPLVMRTIRSAVLSERGKEYIQLALLRTESDLSILIRELFPNVAGLAVTELLLRSGYAVFLTATLSFLGLGLQPPSAEWGVIIYEHYGFLPNGIWWPVLFPVAAVASLILAFQFVAQGLSGGQR</sequence>
<evidence type="ECO:0000256" key="2">
    <source>
        <dbReference type="ARBA" id="ARBA00022448"/>
    </source>
</evidence>
<dbReference type="Gene3D" id="1.10.3720.10">
    <property type="entry name" value="MetI-like"/>
    <property type="match status" value="1"/>
</dbReference>
<name>A0A7C5VUK6_THERO</name>
<evidence type="ECO:0000256" key="4">
    <source>
        <dbReference type="ARBA" id="ARBA00022692"/>
    </source>
</evidence>
<comment type="similarity">
    <text evidence="7">Belongs to the binding-protein-dependent transport system permease family.</text>
</comment>
<dbReference type="InterPro" id="IPR050366">
    <property type="entry name" value="BP-dependent_transpt_permease"/>
</dbReference>
<dbReference type="GO" id="GO:0055085">
    <property type="term" value="P:transmembrane transport"/>
    <property type="evidence" value="ECO:0007669"/>
    <property type="project" value="InterPro"/>
</dbReference>
<dbReference type="GO" id="GO:0005886">
    <property type="term" value="C:plasma membrane"/>
    <property type="evidence" value="ECO:0007669"/>
    <property type="project" value="UniProtKB-SubCell"/>
</dbReference>
<reference evidence="9" key="1">
    <citation type="journal article" date="2020" name="mSystems">
        <title>Genome- and Community-Level Interaction Insights into Carbon Utilization and Element Cycling Functions of Hydrothermarchaeota in Hydrothermal Sediment.</title>
        <authorList>
            <person name="Zhou Z."/>
            <person name="Liu Y."/>
            <person name="Xu W."/>
            <person name="Pan J."/>
            <person name="Luo Z.H."/>
            <person name="Li M."/>
        </authorList>
    </citation>
    <scope>NUCLEOTIDE SEQUENCE [LARGE SCALE GENOMIC DNA]</scope>
    <source>
        <strain evidence="9">SpSt-1065</strain>
    </source>
</reference>
<dbReference type="SUPFAM" id="SSF161098">
    <property type="entry name" value="MetI-like"/>
    <property type="match status" value="1"/>
</dbReference>
<keyword evidence="4 7" id="KW-0812">Transmembrane</keyword>
<protein>
    <submittedName>
        <fullName evidence="9">ABC transporter permease</fullName>
    </submittedName>
</protein>
<organism evidence="9">
    <name type="scientific">Thermomicrobium roseum</name>
    <dbReference type="NCBI Taxonomy" id="500"/>
    <lineage>
        <taxon>Bacteria</taxon>
        <taxon>Pseudomonadati</taxon>
        <taxon>Thermomicrobiota</taxon>
        <taxon>Thermomicrobia</taxon>
        <taxon>Thermomicrobiales</taxon>
        <taxon>Thermomicrobiaceae</taxon>
        <taxon>Thermomicrobium</taxon>
    </lineage>
</organism>
<evidence type="ECO:0000256" key="6">
    <source>
        <dbReference type="ARBA" id="ARBA00023136"/>
    </source>
</evidence>
<gene>
    <name evidence="9" type="ORF">ENM21_05090</name>
</gene>
<keyword evidence="6 7" id="KW-0472">Membrane</keyword>
<dbReference type="PANTHER" id="PTHR43386">
    <property type="entry name" value="OLIGOPEPTIDE TRANSPORT SYSTEM PERMEASE PROTEIN APPC"/>
    <property type="match status" value="1"/>
</dbReference>
<keyword evidence="5 7" id="KW-1133">Transmembrane helix</keyword>
<feature type="transmembrane region" description="Helical" evidence="7">
    <location>
        <begin position="75"/>
        <end position="100"/>
    </location>
</feature>
<evidence type="ECO:0000256" key="7">
    <source>
        <dbReference type="RuleBase" id="RU363032"/>
    </source>
</evidence>
<dbReference type="InterPro" id="IPR035906">
    <property type="entry name" value="MetI-like_sf"/>
</dbReference>
<dbReference type="AlphaFoldDB" id="A0A7C5VUK6"/>
<dbReference type="PROSITE" id="PS50928">
    <property type="entry name" value="ABC_TM1"/>
    <property type="match status" value="1"/>
</dbReference>
<comment type="caution">
    <text evidence="9">The sequence shown here is derived from an EMBL/GenBank/DDBJ whole genome shotgun (WGS) entry which is preliminary data.</text>
</comment>
<evidence type="ECO:0000256" key="5">
    <source>
        <dbReference type="ARBA" id="ARBA00022989"/>
    </source>
</evidence>
<comment type="subcellular location">
    <subcellularLocation>
        <location evidence="1 7">Cell membrane</location>
        <topology evidence="1 7">Multi-pass membrane protein</topology>
    </subcellularLocation>
</comment>
<dbReference type="PANTHER" id="PTHR43386:SF25">
    <property type="entry name" value="PEPTIDE ABC TRANSPORTER PERMEASE PROTEIN"/>
    <property type="match status" value="1"/>
</dbReference>
<keyword evidence="2 7" id="KW-0813">Transport</keyword>
<dbReference type="CDD" id="cd06261">
    <property type="entry name" value="TM_PBP2"/>
    <property type="match status" value="1"/>
</dbReference>
<feature type="transmembrane region" description="Helical" evidence="7">
    <location>
        <begin position="12"/>
        <end position="32"/>
    </location>
</feature>
<dbReference type="InterPro" id="IPR000515">
    <property type="entry name" value="MetI-like"/>
</dbReference>
<keyword evidence="3" id="KW-1003">Cell membrane</keyword>
<feature type="transmembrane region" description="Helical" evidence="7">
    <location>
        <begin position="240"/>
        <end position="262"/>
    </location>
</feature>
<dbReference type="Pfam" id="PF00528">
    <property type="entry name" value="BPD_transp_1"/>
    <property type="match status" value="1"/>
</dbReference>
<evidence type="ECO:0000256" key="1">
    <source>
        <dbReference type="ARBA" id="ARBA00004651"/>
    </source>
</evidence>
<feature type="transmembrane region" description="Helical" evidence="7">
    <location>
        <begin position="137"/>
        <end position="154"/>
    </location>
</feature>